<keyword evidence="2" id="KW-1185">Reference proteome</keyword>
<sequence>MIALTPSESTYLRNKLGRIHNVSVDSPVITLNEGASLNIDRVRVKAHYSDGTVAYKRFEANQKDLSTLNLSQPSTYQIKGKVVQHQFTYPMMKTRPDPYILL</sequence>
<name>A0ABZ2MQ43_9BACI</name>
<reference evidence="1 2" key="1">
    <citation type="submission" date="2024-02" db="EMBL/GenBank/DDBJ databases">
        <title>Seven novel Bacillus-like species.</title>
        <authorList>
            <person name="Liu G."/>
        </authorList>
    </citation>
    <scope>NUCLEOTIDE SEQUENCE [LARGE SCALE GENOMIC DNA]</scope>
    <source>
        <strain evidence="1 2">FJAT-53654</strain>
    </source>
</reference>
<evidence type="ECO:0000313" key="1">
    <source>
        <dbReference type="EMBL" id="WXB87292.1"/>
    </source>
</evidence>
<accession>A0ABZ2MQ43</accession>
<proteinExistence type="predicted"/>
<evidence type="ECO:0000313" key="2">
    <source>
        <dbReference type="Proteomes" id="UP001368328"/>
    </source>
</evidence>
<gene>
    <name evidence="1" type="ORF">WCV66_18935</name>
</gene>
<protein>
    <submittedName>
        <fullName evidence="1">Uncharacterized protein</fullName>
    </submittedName>
</protein>
<organism evidence="1 2">
    <name type="scientific">Metabacillus rhizosphaerae</name>
    <dbReference type="NCBI Taxonomy" id="3117747"/>
    <lineage>
        <taxon>Bacteria</taxon>
        <taxon>Bacillati</taxon>
        <taxon>Bacillota</taxon>
        <taxon>Bacilli</taxon>
        <taxon>Bacillales</taxon>
        <taxon>Bacillaceae</taxon>
        <taxon>Metabacillus</taxon>
    </lineage>
</organism>
<dbReference type="RefSeq" id="WP_338786518.1">
    <property type="nucleotide sequence ID" value="NZ_CP147403.1"/>
</dbReference>
<dbReference type="EMBL" id="CP147403">
    <property type="protein sequence ID" value="WXB87292.1"/>
    <property type="molecule type" value="Genomic_DNA"/>
</dbReference>
<dbReference type="Proteomes" id="UP001368328">
    <property type="component" value="Chromosome"/>
</dbReference>